<dbReference type="AlphaFoldDB" id="A0A243WEM7"/>
<feature type="domain" description="Secretion system C-terminal sorting" evidence="1">
    <location>
        <begin position="136"/>
        <end position="204"/>
    </location>
</feature>
<gene>
    <name evidence="2" type="ORF">BXP70_10520</name>
</gene>
<proteinExistence type="predicted"/>
<dbReference type="InterPro" id="IPR013783">
    <property type="entry name" value="Ig-like_fold"/>
</dbReference>
<sequence length="207" mass="22875">MSVAGTLTSAPFTSFSQFTLANTEISASRNPLPVTLTSFSATQKATRVHLRWATATEKDNSYFDVQRSIDGRNFETIERVPGQQQSTQATSYNSFDSSIPAITGPIYYRLCQVDEDNTKNYSSVVTVQYRSSEISIYPNPACSQLAIELPNKGKVTYSITDALGQVMVSGELLNSGILNLQDVPDGIYYIKLKTDGSSVIRRFVKRQ</sequence>
<dbReference type="InterPro" id="IPR026444">
    <property type="entry name" value="Secre_tail"/>
</dbReference>
<reference evidence="2 3" key="1">
    <citation type="submission" date="2017-01" db="EMBL/GenBank/DDBJ databases">
        <title>A new Hymenobacter.</title>
        <authorList>
            <person name="Liang Y."/>
            <person name="Feng F."/>
        </authorList>
    </citation>
    <scope>NUCLEOTIDE SEQUENCE [LARGE SCALE GENOMIC DNA]</scope>
    <source>
        <strain evidence="2">MIMBbqt21</strain>
    </source>
</reference>
<evidence type="ECO:0000313" key="3">
    <source>
        <dbReference type="Proteomes" id="UP000194873"/>
    </source>
</evidence>
<evidence type="ECO:0000259" key="1">
    <source>
        <dbReference type="Pfam" id="PF18962"/>
    </source>
</evidence>
<dbReference type="NCBIfam" id="TIGR04183">
    <property type="entry name" value="Por_Secre_tail"/>
    <property type="match status" value="1"/>
</dbReference>
<name>A0A243WEM7_9BACT</name>
<accession>A0A243WEM7</accession>
<dbReference type="EMBL" id="MTSE01000004">
    <property type="protein sequence ID" value="OUJ74163.1"/>
    <property type="molecule type" value="Genomic_DNA"/>
</dbReference>
<organism evidence="2 3">
    <name type="scientific">Hymenobacter crusticola</name>
    <dbReference type="NCBI Taxonomy" id="1770526"/>
    <lineage>
        <taxon>Bacteria</taxon>
        <taxon>Pseudomonadati</taxon>
        <taxon>Bacteroidota</taxon>
        <taxon>Cytophagia</taxon>
        <taxon>Cytophagales</taxon>
        <taxon>Hymenobacteraceae</taxon>
        <taxon>Hymenobacter</taxon>
    </lineage>
</organism>
<dbReference type="Gene3D" id="2.60.40.10">
    <property type="entry name" value="Immunoglobulins"/>
    <property type="match status" value="1"/>
</dbReference>
<evidence type="ECO:0000313" key="2">
    <source>
        <dbReference type="EMBL" id="OUJ74163.1"/>
    </source>
</evidence>
<comment type="caution">
    <text evidence="2">The sequence shown here is derived from an EMBL/GenBank/DDBJ whole genome shotgun (WGS) entry which is preliminary data.</text>
</comment>
<protein>
    <recommendedName>
        <fullName evidence="1">Secretion system C-terminal sorting domain-containing protein</fullName>
    </recommendedName>
</protein>
<dbReference type="Pfam" id="PF18962">
    <property type="entry name" value="Por_Secre_tail"/>
    <property type="match status" value="1"/>
</dbReference>
<keyword evidence="3" id="KW-1185">Reference proteome</keyword>
<dbReference type="Proteomes" id="UP000194873">
    <property type="component" value="Unassembled WGS sequence"/>
</dbReference>